<protein>
    <submittedName>
        <fullName evidence="1">Uncharacterized protein</fullName>
    </submittedName>
</protein>
<dbReference type="Proteomes" id="UP000805704">
    <property type="component" value="Chromosome 18"/>
</dbReference>
<gene>
    <name evidence="1" type="ORF">GBF38_010420</name>
</gene>
<reference evidence="1" key="1">
    <citation type="submission" date="2020-04" db="EMBL/GenBank/DDBJ databases">
        <title>A chromosome-scale assembly and high-density genetic map of the yellow drum (Nibea albiflora) genome.</title>
        <authorList>
            <person name="Xu D."/>
            <person name="Zhang W."/>
            <person name="Chen R."/>
            <person name="Tan P."/>
            <person name="Wang L."/>
            <person name="Song H."/>
            <person name="Tian L."/>
            <person name="Zhu Q."/>
            <person name="Wang B."/>
        </authorList>
    </citation>
    <scope>NUCLEOTIDE SEQUENCE</scope>
    <source>
        <strain evidence="1">ZJHYS-2018</strain>
    </source>
</reference>
<dbReference type="EMBL" id="CM024806">
    <property type="protein sequence ID" value="KAG8008793.1"/>
    <property type="molecule type" value="Genomic_DNA"/>
</dbReference>
<name>A0ACB7F426_NIBAL</name>
<evidence type="ECO:0000313" key="2">
    <source>
        <dbReference type="Proteomes" id="UP000805704"/>
    </source>
</evidence>
<accession>A0ACB7F426</accession>
<organism evidence="1 2">
    <name type="scientific">Nibea albiflora</name>
    <name type="common">Yellow drum</name>
    <name type="synonym">Corvina albiflora</name>
    <dbReference type="NCBI Taxonomy" id="240163"/>
    <lineage>
        <taxon>Eukaryota</taxon>
        <taxon>Metazoa</taxon>
        <taxon>Chordata</taxon>
        <taxon>Craniata</taxon>
        <taxon>Vertebrata</taxon>
        <taxon>Euteleostomi</taxon>
        <taxon>Actinopterygii</taxon>
        <taxon>Neopterygii</taxon>
        <taxon>Teleostei</taxon>
        <taxon>Neoteleostei</taxon>
        <taxon>Acanthomorphata</taxon>
        <taxon>Eupercaria</taxon>
        <taxon>Sciaenidae</taxon>
        <taxon>Nibea</taxon>
    </lineage>
</organism>
<evidence type="ECO:0000313" key="1">
    <source>
        <dbReference type="EMBL" id="KAG8008793.1"/>
    </source>
</evidence>
<proteinExistence type="predicted"/>
<keyword evidence="2" id="KW-1185">Reference proteome</keyword>
<comment type="caution">
    <text evidence="1">The sequence shown here is derived from an EMBL/GenBank/DDBJ whole genome shotgun (WGS) entry which is preliminary data.</text>
</comment>
<sequence length="708" mass="77936">MGLELEACLLGLGFFGTLSGYSEESNTDNKLSEEKSRAGNTDCEYQINRARHQTPDNMSSESNIAVVQEFPLATIEIIRPLVRLFLSQITVAQWSGIYYGAVDEQTEMLVTQMCVDMVNAISRIFFESLKKLRTTKGMAPVEATESPEYVSEHEVHQYLGTAITDAFEDVTGSPMLSKSSKKVTDLVTREVAERINSQLTSTGSDEFEPQRPTNSAATRRVKVIVKYMTKMLKKCAWKITSSASTTPTAAEISEDMPEASQSLAEEELFWETGQTPVSSGQADRYSVGSFVDIVKHILEEEASDSVVICHEISDAEHAQIESSMLQDTKVAASDIASYLWINREILGLNSYTFSKSSPEAGSEKSSPEAGSLSELDCWKVVANKIKRFFACRFAKEAMINSLANLREKLCCFSKKASMDVLIPAATEVLQDIFPPPTPHECSYETMAICIKDDQNGSKKMEDVLFDHFKPGSSEGRRTIQVEVDRFMKLVWNWLLLQAKQHARRNHPVKKTLEKIQGVVNGELEVTVLEGDAVDPASPSATTPIATTPIATTPIATTPIATTPIATTPIFESTPPCVSSAETKDLFYLTLVSAVINEISKKGKRNISVAADTFPTIVGNLKNTLCSEMAGFDLALKLDGARIKKIAKAVHKDLCKVMGSKGTVQMSLQSQDSVMYRYITESLKRHLVTPKTSGVKGLFNSLKAYFTRG</sequence>